<reference evidence="2" key="1">
    <citation type="submission" date="2021-12" db="EMBL/GenBank/DDBJ databases">
        <title>Prjna785345.</title>
        <authorList>
            <person name="Rujirawat T."/>
            <person name="Krajaejun T."/>
        </authorList>
    </citation>
    <scope>NUCLEOTIDE SEQUENCE</scope>
    <source>
        <strain evidence="2">Pi057C3</strain>
    </source>
</reference>
<feature type="region of interest" description="Disordered" evidence="1">
    <location>
        <begin position="1"/>
        <end position="23"/>
    </location>
</feature>
<feature type="compositionally biased region" description="Pro residues" evidence="1">
    <location>
        <begin position="1"/>
        <end position="11"/>
    </location>
</feature>
<dbReference type="InterPro" id="IPR027417">
    <property type="entry name" value="P-loop_NTPase"/>
</dbReference>
<evidence type="ECO:0000313" key="3">
    <source>
        <dbReference type="Proteomes" id="UP001209570"/>
    </source>
</evidence>
<gene>
    <name evidence="2" type="ORF">P43SY_000220</name>
</gene>
<dbReference type="Proteomes" id="UP001209570">
    <property type="component" value="Unassembled WGS sequence"/>
</dbReference>
<evidence type="ECO:0000313" key="2">
    <source>
        <dbReference type="EMBL" id="KAJ0408016.1"/>
    </source>
</evidence>
<proteinExistence type="predicted"/>
<dbReference type="EMBL" id="JAKCXM010000015">
    <property type="protein sequence ID" value="KAJ0408016.1"/>
    <property type="molecule type" value="Genomic_DNA"/>
</dbReference>
<comment type="caution">
    <text evidence="2">The sequence shown here is derived from an EMBL/GenBank/DDBJ whole genome shotgun (WGS) entry which is preliminary data.</text>
</comment>
<evidence type="ECO:0000256" key="1">
    <source>
        <dbReference type="SAM" id="MobiDB-lite"/>
    </source>
</evidence>
<dbReference type="AlphaFoldDB" id="A0AAD5QE65"/>
<dbReference type="SUPFAM" id="SSF52540">
    <property type="entry name" value="P-loop containing nucleoside triphosphate hydrolases"/>
    <property type="match status" value="1"/>
</dbReference>
<organism evidence="2 3">
    <name type="scientific">Pythium insidiosum</name>
    <name type="common">Pythiosis disease agent</name>
    <dbReference type="NCBI Taxonomy" id="114742"/>
    <lineage>
        <taxon>Eukaryota</taxon>
        <taxon>Sar</taxon>
        <taxon>Stramenopiles</taxon>
        <taxon>Oomycota</taxon>
        <taxon>Peronosporomycetes</taxon>
        <taxon>Pythiales</taxon>
        <taxon>Pythiaceae</taxon>
        <taxon>Pythium</taxon>
    </lineage>
</organism>
<protein>
    <submittedName>
        <fullName evidence="2">Uncharacterized protein</fullName>
    </submittedName>
</protein>
<accession>A0AAD5QE65</accession>
<sequence length="304" mass="33888">METLPSPPPSAPIGSGAEHEHKAQWQLRHGFKTPLDLLYDAHPAPRKPRLPTAADRASEWRSVMYPTTTEEFMGNEAAVALLASEKALTTKMEEAGRHADQSVAATFILIKNYESVSATFQQHHLLPLLAALNSKSVFAILLVRPDADALPEQLRQRATKVHLLPPTPMQVRYRLLQICARHHIGYTRDGLERLLERRGMDLVECISALHQVFLERSYVSLPNVDKVLAASAAAPAPRESQGPPFALSIVEMNTPLRRCKTCTLPPPCAHVTLQHLFERVDRVRQLYPRQDPGIDSSQDCLSKS</sequence>
<keyword evidence="3" id="KW-1185">Reference proteome</keyword>
<name>A0AAD5QE65_PYTIN</name>